<organism evidence="3 4">
    <name type="scientific">Pelosinus baikalensis</name>
    <dbReference type="NCBI Taxonomy" id="2892015"/>
    <lineage>
        <taxon>Bacteria</taxon>
        <taxon>Bacillati</taxon>
        <taxon>Bacillota</taxon>
        <taxon>Negativicutes</taxon>
        <taxon>Selenomonadales</taxon>
        <taxon>Sporomusaceae</taxon>
        <taxon>Pelosinus</taxon>
    </lineage>
</organism>
<proteinExistence type="inferred from homology"/>
<dbReference type="InterPro" id="IPR010327">
    <property type="entry name" value="FldB/FldC_alpha/beta"/>
</dbReference>
<dbReference type="Proteomes" id="UP001165492">
    <property type="component" value="Unassembled WGS sequence"/>
</dbReference>
<accession>A0ABS8HTV4</accession>
<dbReference type="Pfam" id="PF06050">
    <property type="entry name" value="HGD-D"/>
    <property type="match status" value="1"/>
</dbReference>
<protein>
    <submittedName>
        <fullName evidence="3">2-hydroxyacyl-CoA dehydratase family protein</fullName>
    </submittedName>
</protein>
<evidence type="ECO:0000256" key="1">
    <source>
        <dbReference type="ARBA" id="ARBA00001966"/>
    </source>
</evidence>
<sequence>MNQLRHRMDLARRFHDAKLESYMGKFLKEQINSFDHIQDGKPYLAATFYVPGEIIALFDAEVVFIERMAGFAAANRIISASGVMSLLSGMPACGCSYQALFHSLLADKIIPIPSGFVASSFACDDAWMYCRAAAAKYKIPFYFVDIVQTVEESTVRCAAVQLKAFYKELEGKYRVISSLGEVIAASNKAMAIKEEIDNLRISYPGIMDSMESFKLFTLYNDFGKLPTLQILQDLKSSIQERVKDYKIEKIPRLLWLGMIPLYRNSLLRDMEKRYQCRVVFEELFDFTHQYLTYERFFEDLAKRIVSSPFFSVENRINNILHYVRTLKIDGVVHFSQRNCRFLPPAVPLLRSSLENAGIPFVEMQGDAIYPEYFNETAFWEHLDSFFEMVDGGTGCAR</sequence>
<evidence type="ECO:0000313" key="4">
    <source>
        <dbReference type="Proteomes" id="UP001165492"/>
    </source>
</evidence>
<comment type="cofactor">
    <cofactor evidence="1">
        <name>[4Fe-4S] cluster</name>
        <dbReference type="ChEBI" id="CHEBI:49883"/>
    </cofactor>
</comment>
<comment type="caution">
    <text evidence="3">The sequence shown here is derived from an EMBL/GenBank/DDBJ whole genome shotgun (WGS) entry which is preliminary data.</text>
</comment>
<evidence type="ECO:0000313" key="3">
    <source>
        <dbReference type="EMBL" id="MCC5466510.1"/>
    </source>
</evidence>
<comment type="similarity">
    <text evidence="2">Belongs to the FldB/FldC dehydratase alpha/beta subunit family.</text>
</comment>
<evidence type="ECO:0000256" key="2">
    <source>
        <dbReference type="ARBA" id="ARBA00005806"/>
    </source>
</evidence>
<dbReference type="EMBL" id="JAJHJB010000019">
    <property type="protein sequence ID" value="MCC5466510.1"/>
    <property type="molecule type" value="Genomic_DNA"/>
</dbReference>
<keyword evidence="4" id="KW-1185">Reference proteome</keyword>
<reference evidence="3" key="1">
    <citation type="submission" date="2021-11" db="EMBL/GenBank/DDBJ databases">
        <title>Description of a new species Pelosinus isolated from the bottom sediments of Lake Baikal.</title>
        <authorList>
            <person name="Zakharyuk A."/>
        </authorList>
    </citation>
    <scope>NUCLEOTIDE SEQUENCE</scope>
    <source>
        <strain evidence="3">Bkl1</strain>
    </source>
</reference>
<dbReference type="PANTHER" id="PTHR30548">
    <property type="entry name" value="2-HYDROXYGLUTARYL-COA DEHYDRATASE, D-COMPONENT-RELATED"/>
    <property type="match status" value="1"/>
</dbReference>
<dbReference type="RefSeq" id="WP_229535653.1">
    <property type="nucleotide sequence ID" value="NZ_JAJHJB010000019.1"/>
</dbReference>
<name>A0ABS8HTV4_9FIRM</name>
<dbReference type="PANTHER" id="PTHR30548:SF2">
    <property type="entry name" value="2-HYDROXYACYL-COA DEHYDRATASE,D-COMPONENT"/>
    <property type="match status" value="1"/>
</dbReference>
<gene>
    <name evidence="3" type="ORF">LMF89_14255</name>
</gene>
<dbReference type="Gene3D" id="3.40.50.11900">
    <property type="match status" value="1"/>
</dbReference>